<dbReference type="InterPro" id="IPR010123">
    <property type="entry name" value="PHA_synth_III_E"/>
</dbReference>
<organism evidence="5 6">
    <name type="scientific">Peptoniphilus harei</name>
    <dbReference type="NCBI Taxonomy" id="54005"/>
    <lineage>
        <taxon>Bacteria</taxon>
        <taxon>Bacillati</taxon>
        <taxon>Bacillota</taxon>
        <taxon>Tissierellia</taxon>
        <taxon>Tissierellales</taxon>
        <taxon>Peptoniphilaceae</taxon>
        <taxon>Peptoniphilus</taxon>
    </lineage>
</organism>
<dbReference type="Proteomes" id="UP000250070">
    <property type="component" value="Unassembled WGS sequence"/>
</dbReference>
<evidence type="ECO:0000256" key="1">
    <source>
        <dbReference type="ARBA" id="ARBA00004683"/>
    </source>
</evidence>
<dbReference type="RefSeq" id="WP_112890496.1">
    <property type="nucleotide sequence ID" value="NZ_CP068103.1"/>
</dbReference>
<dbReference type="STRING" id="54005.HMPREF3229_00355"/>
<keyword evidence="4" id="KW-0175">Coiled coil</keyword>
<evidence type="ECO:0000256" key="3">
    <source>
        <dbReference type="ARBA" id="ARBA00022752"/>
    </source>
</evidence>
<dbReference type="OrthoDB" id="617533at2"/>
<evidence type="ECO:0000256" key="4">
    <source>
        <dbReference type="SAM" id="Coils"/>
    </source>
</evidence>
<feature type="coiled-coil region" evidence="4">
    <location>
        <begin position="355"/>
        <end position="382"/>
    </location>
</feature>
<gene>
    <name evidence="5" type="ORF">NCTC13076_02056</name>
</gene>
<name>A0A2X1Y0W3_9FIRM</name>
<dbReference type="UniPathway" id="UPA00917"/>
<dbReference type="EMBL" id="UATM01000032">
    <property type="protein sequence ID" value="SPY48960.1"/>
    <property type="molecule type" value="Genomic_DNA"/>
</dbReference>
<reference evidence="5 6" key="1">
    <citation type="submission" date="2018-06" db="EMBL/GenBank/DDBJ databases">
        <authorList>
            <consortium name="Pathogen Informatics"/>
            <person name="Doyle S."/>
        </authorList>
    </citation>
    <scope>NUCLEOTIDE SEQUENCE [LARGE SCALE GENOMIC DNA]</scope>
    <source>
        <strain evidence="5 6">NCTC13076</strain>
    </source>
</reference>
<dbReference type="GO" id="GO:0042619">
    <property type="term" value="P:poly-hydroxybutyrate biosynthetic process"/>
    <property type="evidence" value="ECO:0007669"/>
    <property type="project" value="UniProtKB-KW"/>
</dbReference>
<dbReference type="Pfam" id="PF09712">
    <property type="entry name" value="PHA_synth_III_E"/>
    <property type="match status" value="1"/>
</dbReference>
<comment type="pathway">
    <text evidence="1">Biopolymer metabolism; poly-(R)-3-hydroxybutanoate biosynthesis.</text>
</comment>
<accession>A0A2X1Y0W3</accession>
<keyword evidence="3" id="KW-0583">PHB biosynthesis</keyword>
<dbReference type="AlphaFoldDB" id="A0A2X1Y0W3"/>
<protein>
    <recommendedName>
        <fullName evidence="2">Poly(3-hydroxyalkanoate) polymerase subunit PhaE</fullName>
    </recommendedName>
</protein>
<proteinExistence type="predicted"/>
<evidence type="ECO:0000313" key="5">
    <source>
        <dbReference type="EMBL" id="SPY48960.1"/>
    </source>
</evidence>
<sequence length="389" mass="45847">MTMNYNAWNDMFKTSQDMMKAWVDALPKRDPENKESEDNAFDFTKYQDWAKFQQAWMRSWEDMMKNAGPQNVFSNNTYEAWTKMMELYNPLDASKMMGAGTRDVFEKILNSNKLYLGAYEQWKKFNDDFLKPGTDTYKENLEQLVKQFNEIFTNNLIPLLPKEMQGLMVNSQSYFNTYLKTLENFLGPWSFAYQNIAEIYMESIYKDPMKLSDALKEWKDAYNKTFGILVKSPVVGSSRELLEQNNRAVDSMVDMLISVSEFITKALSVGYKNSQEVFEEYFDSVDKGEDPKTFNEFYKMWSKHVENAIEKYFYTDEFSKLIAKAADSYMIFKIEYDKLIEKSLSDSPIVTKSEVDNVYKNVYELRREVRSLKKELEELRGKEGLKSDK</sequence>
<dbReference type="GeneID" id="83861744"/>
<evidence type="ECO:0000313" key="6">
    <source>
        <dbReference type="Proteomes" id="UP000250070"/>
    </source>
</evidence>
<evidence type="ECO:0000256" key="2">
    <source>
        <dbReference type="ARBA" id="ARBA00019066"/>
    </source>
</evidence>